<accession>A0A6S4GQR8</accession>
<keyword evidence="1" id="KW-1133">Transmembrane helix</keyword>
<dbReference type="EMBL" id="CP007496">
    <property type="protein sequence ID" value="AJA06400.1"/>
    <property type="molecule type" value="Genomic_DNA"/>
</dbReference>
<keyword evidence="1" id="KW-0812">Transmembrane</keyword>
<dbReference type="InterPro" id="IPR035328">
    <property type="entry name" value="DUF3048_C"/>
</dbReference>
<dbReference type="AlphaFoldDB" id="A0A6S4GQR8"/>
<evidence type="ECO:0008006" key="6">
    <source>
        <dbReference type="Google" id="ProtNLM"/>
    </source>
</evidence>
<feature type="domain" description="DUF3048" evidence="3">
    <location>
        <begin position="244"/>
        <end position="355"/>
    </location>
</feature>
<dbReference type="Gene3D" id="3.50.90.10">
    <property type="entry name" value="YerB-like"/>
    <property type="match status" value="1"/>
</dbReference>
<dbReference type="KEGG" id="sox:TM7x_01350"/>
<dbReference type="InterPro" id="IPR023158">
    <property type="entry name" value="YerB-like_sf"/>
</dbReference>
<dbReference type="SUPFAM" id="SSF159774">
    <property type="entry name" value="YerB-like"/>
    <property type="match status" value="1"/>
</dbReference>
<gene>
    <name evidence="4" type="ORF">TM7x_01350</name>
</gene>
<reference evidence="4 5" key="1">
    <citation type="journal article" date="2015" name="Proc. Natl. Acad. Sci. U.S.A.">
        <title>Cultivation of a human-associated TM7 phylotype reveals a reduced genome and epibiotic parasitic lifestyle.</title>
        <authorList>
            <person name="He X."/>
            <person name="McLean J.S."/>
            <person name="Edlund A."/>
            <person name="Yooseph S."/>
            <person name="Hall A.P."/>
            <person name="Liu S.Y."/>
            <person name="Dorrestein P.C."/>
            <person name="Esquenazi E."/>
            <person name="Hunter R.C."/>
            <person name="Cheng G."/>
            <person name="Nelson K.E."/>
            <person name="Lux R."/>
            <person name="Shi W."/>
        </authorList>
    </citation>
    <scope>NUCLEOTIDE SEQUENCE [LARGE SCALE GENOMIC DNA]</scope>
    <source>
        <strain evidence="4 5">TM7x</strain>
    </source>
</reference>
<dbReference type="Proteomes" id="UP000030902">
    <property type="component" value="Chromosome"/>
</dbReference>
<dbReference type="Pfam" id="PF17479">
    <property type="entry name" value="DUF3048_C"/>
    <property type="match status" value="1"/>
</dbReference>
<name>A0A6S4GQR8_9BACT</name>
<dbReference type="InterPro" id="IPR021416">
    <property type="entry name" value="DUF3048_N"/>
</dbReference>
<keyword evidence="5" id="KW-1185">Reference proteome</keyword>
<protein>
    <recommendedName>
        <fullName evidence="6">Lipoprotein YerB</fullName>
    </recommendedName>
</protein>
<proteinExistence type="predicted"/>
<organism evidence="4 5">
    <name type="scientific">Candidatus Nanosynbacter lyticus</name>
    <dbReference type="NCBI Taxonomy" id="2093824"/>
    <lineage>
        <taxon>Bacteria</taxon>
        <taxon>Candidatus Saccharimonadota</taxon>
        <taxon>Candidatus Saccharimonadia</taxon>
        <taxon>Candidatus Nanosynbacterales</taxon>
        <taxon>Candidatus Nanosynbacteraceae</taxon>
        <taxon>Candidatus Nanosynbacter</taxon>
    </lineage>
</organism>
<evidence type="ECO:0000313" key="5">
    <source>
        <dbReference type="Proteomes" id="UP000030902"/>
    </source>
</evidence>
<evidence type="ECO:0000259" key="2">
    <source>
        <dbReference type="Pfam" id="PF11258"/>
    </source>
</evidence>
<dbReference type="RefSeq" id="WP_052198802.1">
    <property type="nucleotide sequence ID" value="NZ_CP007496.1"/>
</dbReference>
<feature type="transmembrane region" description="Helical" evidence="1">
    <location>
        <begin position="28"/>
        <end position="51"/>
    </location>
</feature>
<evidence type="ECO:0000313" key="4">
    <source>
        <dbReference type="EMBL" id="AJA06400.1"/>
    </source>
</evidence>
<feature type="domain" description="DUF3048" evidence="2">
    <location>
        <begin position="77"/>
        <end position="218"/>
    </location>
</feature>
<evidence type="ECO:0000259" key="3">
    <source>
        <dbReference type="Pfam" id="PF17479"/>
    </source>
</evidence>
<sequence>MNIEKLDKSGRKKESRRKQIKEWAKKHILAIALISSAVVITGVFLIAIYSIKYEQTASTDLQIPKKKATPKKFYSPLTGIEVADENATKQPVTGVMIENSPAARPQSGLKKAGVIYEAVAEGGITRFIALYQGEKPALIGPVRSLRLYYLSWAASYQASVAHVGGSPNALAQVRNGSYRDIDQFFNGGYYWRVRDRYAPHNIYTSGERIDQLNSAKGYIKSEFTSFTRTDGKPAETPNATKIAINLSGYSYNTSYTYHKESNSYVRSMAGAPHTDREDGQIAPKVVVAIEVGVEARAQNSDGYEDAKTTGSGKAYIFQNGMVTTATWSKADINSPLKLTDESGKNIALNRGQTWIAAFTPGRGGVSWQ</sequence>
<evidence type="ECO:0000256" key="1">
    <source>
        <dbReference type="SAM" id="Phobius"/>
    </source>
</evidence>
<keyword evidence="1" id="KW-0472">Membrane</keyword>
<dbReference type="Pfam" id="PF11258">
    <property type="entry name" value="DUF3048"/>
    <property type="match status" value="1"/>
</dbReference>